<organism evidence="2 3">
    <name type="scientific">Microbispora corallina</name>
    <dbReference type="NCBI Taxonomy" id="83302"/>
    <lineage>
        <taxon>Bacteria</taxon>
        <taxon>Bacillati</taxon>
        <taxon>Actinomycetota</taxon>
        <taxon>Actinomycetes</taxon>
        <taxon>Streptosporangiales</taxon>
        <taxon>Streptosporangiaceae</taxon>
        <taxon>Microbispora</taxon>
    </lineage>
</organism>
<gene>
    <name evidence="2" type="ORF">Mco01_39200</name>
</gene>
<keyword evidence="3" id="KW-1185">Reference proteome</keyword>
<evidence type="ECO:0000313" key="3">
    <source>
        <dbReference type="Proteomes" id="UP000603904"/>
    </source>
</evidence>
<feature type="region of interest" description="Disordered" evidence="1">
    <location>
        <begin position="79"/>
        <end position="101"/>
    </location>
</feature>
<name>A0ABQ4G1I0_9ACTN</name>
<evidence type="ECO:0000313" key="2">
    <source>
        <dbReference type="EMBL" id="GIH40920.1"/>
    </source>
</evidence>
<comment type="caution">
    <text evidence="2">The sequence shown here is derived from an EMBL/GenBank/DDBJ whole genome shotgun (WGS) entry which is preliminary data.</text>
</comment>
<accession>A0ABQ4G1I0</accession>
<sequence length="101" mass="10420">MPGAMALLDAGAGSAGVEETGPDRRAAARTAVHIGMRFPQLVVGRYENDVMHGMPGDHGPDAQCPVKERELAVSGTLTHVRDGSTGPECDEGRAAVAARPS</sequence>
<feature type="region of interest" description="Disordered" evidence="1">
    <location>
        <begin position="1"/>
        <end position="25"/>
    </location>
</feature>
<proteinExistence type="predicted"/>
<protein>
    <submittedName>
        <fullName evidence="2">Uncharacterized protein</fullName>
    </submittedName>
</protein>
<reference evidence="2 3" key="1">
    <citation type="submission" date="2021-01" db="EMBL/GenBank/DDBJ databases">
        <title>Whole genome shotgun sequence of Microbispora corallina NBRC 16416.</title>
        <authorList>
            <person name="Komaki H."/>
            <person name="Tamura T."/>
        </authorList>
    </citation>
    <scope>NUCLEOTIDE SEQUENCE [LARGE SCALE GENOMIC DNA]</scope>
    <source>
        <strain evidence="2 3">NBRC 16416</strain>
    </source>
</reference>
<dbReference type="EMBL" id="BOOC01000017">
    <property type="protein sequence ID" value="GIH40920.1"/>
    <property type="molecule type" value="Genomic_DNA"/>
</dbReference>
<dbReference type="Proteomes" id="UP000603904">
    <property type="component" value="Unassembled WGS sequence"/>
</dbReference>
<evidence type="ECO:0000256" key="1">
    <source>
        <dbReference type="SAM" id="MobiDB-lite"/>
    </source>
</evidence>